<evidence type="ECO:0000313" key="9">
    <source>
        <dbReference type="Proteomes" id="UP000228921"/>
    </source>
</evidence>
<dbReference type="EMBL" id="PGTK01000008">
    <property type="protein sequence ID" value="PJF30618.1"/>
    <property type="molecule type" value="Genomic_DNA"/>
</dbReference>
<name>A0A2M8NZ87_9CHLR</name>
<feature type="transmembrane region" description="Helical" evidence="6">
    <location>
        <begin position="145"/>
        <end position="163"/>
    </location>
</feature>
<evidence type="ECO:0000256" key="6">
    <source>
        <dbReference type="SAM" id="Phobius"/>
    </source>
</evidence>
<keyword evidence="4 6" id="KW-1133">Transmembrane helix</keyword>
<dbReference type="InterPro" id="IPR007168">
    <property type="entry name" value="Phageshock_PspC_N"/>
</dbReference>
<dbReference type="AlphaFoldDB" id="A0A2M8NZ87"/>
<keyword evidence="2" id="KW-1003">Cell membrane</keyword>
<dbReference type="PANTHER" id="PTHR33885:SF3">
    <property type="entry name" value="PHAGE SHOCK PROTEIN C"/>
    <property type="match status" value="1"/>
</dbReference>
<keyword evidence="3 6" id="KW-0812">Transmembrane</keyword>
<evidence type="ECO:0000256" key="3">
    <source>
        <dbReference type="ARBA" id="ARBA00022692"/>
    </source>
</evidence>
<accession>A0A2M8NZ87</accession>
<feature type="transmembrane region" description="Helical" evidence="6">
    <location>
        <begin position="108"/>
        <end position="130"/>
    </location>
</feature>
<dbReference type="PANTHER" id="PTHR33885">
    <property type="entry name" value="PHAGE SHOCK PROTEIN C"/>
    <property type="match status" value="1"/>
</dbReference>
<evidence type="ECO:0000256" key="5">
    <source>
        <dbReference type="ARBA" id="ARBA00023136"/>
    </source>
</evidence>
<proteinExistence type="predicted"/>
<dbReference type="Pfam" id="PF04024">
    <property type="entry name" value="PspC"/>
    <property type="match status" value="1"/>
</dbReference>
<comment type="subcellular location">
    <subcellularLocation>
        <location evidence="1">Cell membrane</location>
        <topology evidence="1">Single-pass membrane protein</topology>
    </subcellularLocation>
</comment>
<organism evidence="8 9">
    <name type="scientific">Candidatus Thermofonsia Clade 1 bacterium</name>
    <dbReference type="NCBI Taxonomy" id="2364210"/>
    <lineage>
        <taxon>Bacteria</taxon>
        <taxon>Bacillati</taxon>
        <taxon>Chloroflexota</taxon>
        <taxon>Candidatus Thermofontia</taxon>
        <taxon>Candidatus Thermofonsia Clade 1</taxon>
    </lineage>
</organism>
<evidence type="ECO:0000256" key="2">
    <source>
        <dbReference type="ARBA" id="ARBA00022475"/>
    </source>
</evidence>
<evidence type="ECO:0000256" key="4">
    <source>
        <dbReference type="ARBA" id="ARBA00022989"/>
    </source>
</evidence>
<dbReference type="GO" id="GO:0005886">
    <property type="term" value="C:plasma membrane"/>
    <property type="evidence" value="ECO:0007669"/>
    <property type="project" value="UniProtKB-SubCell"/>
</dbReference>
<dbReference type="InterPro" id="IPR052027">
    <property type="entry name" value="PspC"/>
</dbReference>
<reference evidence="8 9" key="1">
    <citation type="submission" date="2017-11" db="EMBL/GenBank/DDBJ databases">
        <title>Evolution of Phototrophy in the Chloroflexi Phylum Driven by Horizontal Gene Transfer.</title>
        <authorList>
            <person name="Ward L.M."/>
            <person name="Hemp J."/>
            <person name="Shih P.M."/>
            <person name="Mcglynn S.E."/>
            <person name="Fischer W."/>
        </authorList>
    </citation>
    <scope>NUCLEOTIDE SEQUENCE [LARGE SCALE GENOMIC DNA]</scope>
    <source>
        <strain evidence="8">CP2_2F</strain>
    </source>
</reference>
<dbReference type="Proteomes" id="UP000228921">
    <property type="component" value="Unassembled WGS sequence"/>
</dbReference>
<evidence type="ECO:0000259" key="7">
    <source>
        <dbReference type="Pfam" id="PF04024"/>
    </source>
</evidence>
<keyword evidence="5 6" id="KW-0472">Membrane</keyword>
<feature type="transmembrane region" description="Helical" evidence="6">
    <location>
        <begin position="67"/>
        <end position="87"/>
    </location>
</feature>
<evidence type="ECO:0000256" key="1">
    <source>
        <dbReference type="ARBA" id="ARBA00004162"/>
    </source>
</evidence>
<gene>
    <name evidence="8" type="ORF">CUN51_07360</name>
</gene>
<comment type="caution">
    <text evidence="8">The sequence shown here is derived from an EMBL/GenBank/DDBJ whole genome shotgun (WGS) entry which is preliminary data.</text>
</comment>
<protein>
    <recommendedName>
        <fullName evidence="7">Phage shock protein PspC N-terminal domain-containing protein</fullName>
    </recommendedName>
</protein>
<sequence>MRVVQFSKRSVDGIIKPCMGNWTWKAGGMYRVRFRRSAQDRVLGGVCGGAGACLGISGWWVRAVFGILLLTDAAFALLLYLLLWLSVPPQRIIDLPPLTRPDEPAPRLYSSPEGVLTLGGLAILIGVVVLAETSGVLRLSGGGDLLAPLMVALIGVILLIKALRNAP</sequence>
<feature type="domain" description="Phage shock protein PspC N-terminal" evidence="7">
    <location>
        <begin position="33"/>
        <end position="89"/>
    </location>
</feature>
<feature type="transmembrane region" description="Helical" evidence="6">
    <location>
        <begin position="42"/>
        <end position="61"/>
    </location>
</feature>
<evidence type="ECO:0000313" key="8">
    <source>
        <dbReference type="EMBL" id="PJF30618.1"/>
    </source>
</evidence>